<dbReference type="PROSITE" id="PS50937">
    <property type="entry name" value="HTH_MERR_2"/>
    <property type="match status" value="1"/>
</dbReference>
<comment type="caution">
    <text evidence="6">The sequence shown here is derived from an EMBL/GenBank/DDBJ whole genome shotgun (WGS) entry which is preliminary data.</text>
</comment>
<name>A0ABQ1S7I5_9SPHN</name>
<keyword evidence="7" id="KW-1185">Reference proteome</keyword>
<dbReference type="InterPro" id="IPR015358">
    <property type="entry name" value="Tscrpt_reg_MerR_DNA-bd"/>
</dbReference>
<reference evidence="7" key="1">
    <citation type="journal article" date="2019" name="Int. J. Syst. Evol. Microbiol.">
        <title>The Global Catalogue of Microorganisms (GCM) 10K type strain sequencing project: providing services to taxonomists for standard genome sequencing and annotation.</title>
        <authorList>
            <consortium name="The Broad Institute Genomics Platform"/>
            <consortium name="The Broad Institute Genome Sequencing Center for Infectious Disease"/>
            <person name="Wu L."/>
            <person name="Ma J."/>
        </authorList>
    </citation>
    <scope>NUCLEOTIDE SEQUENCE [LARGE SCALE GENOMIC DNA]</scope>
    <source>
        <strain evidence="7">CGMCC 1.15959</strain>
    </source>
</reference>
<dbReference type="PANTHER" id="PTHR30204">
    <property type="entry name" value="REDOX-CYCLING DRUG-SENSING TRANSCRIPTIONAL ACTIVATOR SOXR"/>
    <property type="match status" value="1"/>
</dbReference>
<dbReference type="Pfam" id="PF00376">
    <property type="entry name" value="MerR"/>
    <property type="match status" value="1"/>
</dbReference>
<protein>
    <submittedName>
        <fullName evidence="6">MerR family transcriptional regulator</fullName>
    </submittedName>
</protein>
<dbReference type="SUPFAM" id="SSF46955">
    <property type="entry name" value="Putative DNA-binding domain"/>
    <property type="match status" value="1"/>
</dbReference>
<sequence length="136" mass="14544">MGLTIGQMSKATGVKPVTIRFYEKNGLMGSPSRTGGNYRSYGSAELARLSFICRARKLGFNLDQVRQLLELADARGPDCSSVDGIAARHLEEVDRKLADLTALRRELAAVISSCSGGSVTDCRIIEALAPASQSPL</sequence>
<feature type="domain" description="HTH merR-type" evidence="5">
    <location>
        <begin position="1"/>
        <end position="71"/>
    </location>
</feature>
<dbReference type="Proteomes" id="UP000619041">
    <property type="component" value="Unassembled WGS sequence"/>
</dbReference>
<evidence type="ECO:0000256" key="2">
    <source>
        <dbReference type="ARBA" id="ARBA00023015"/>
    </source>
</evidence>
<accession>A0ABQ1S7I5</accession>
<dbReference type="InterPro" id="IPR009061">
    <property type="entry name" value="DNA-bd_dom_put_sf"/>
</dbReference>
<dbReference type="RefSeq" id="WP_126177281.1">
    <property type="nucleotide sequence ID" value="NZ_BMKL01000001.1"/>
</dbReference>
<keyword evidence="4" id="KW-0804">Transcription</keyword>
<keyword evidence="3" id="KW-0238">DNA-binding</keyword>
<dbReference type="EMBL" id="BMKL01000001">
    <property type="protein sequence ID" value="GGD96678.1"/>
    <property type="molecule type" value="Genomic_DNA"/>
</dbReference>
<dbReference type="SMART" id="SM00422">
    <property type="entry name" value="HTH_MERR"/>
    <property type="match status" value="1"/>
</dbReference>
<evidence type="ECO:0000256" key="3">
    <source>
        <dbReference type="ARBA" id="ARBA00023125"/>
    </source>
</evidence>
<dbReference type="InterPro" id="IPR047057">
    <property type="entry name" value="MerR_fam"/>
</dbReference>
<organism evidence="6 7">
    <name type="scientific">Tsuneonella deserti</name>
    <dbReference type="NCBI Taxonomy" id="2035528"/>
    <lineage>
        <taxon>Bacteria</taxon>
        <taxon>Pseudomonadati</taxon>
        <taxon>Pseudomonadota</taxon>
        <taxon>Alphaproteobacteria</taxon>
        <taxon>Sphingomonadales</taxon>
        <taxon>Erythrobacteraceae</taxon>
        <taxon>Tsuneonella</taxon>
    </lineage>
</organism>
<evidence type="ECO:0000256" key="1">
    <source>
        <dbReference type="ARBA" id="ARBA00022491"/>
    </source>
</evidence>
<gene>
    <name evidence="6" type="ORF">GCM10011515_15640</name>
</gene>
<keyword evidence="2" id="KW-0805">Transcription regulation</keyword>
<evidence type="ECO:0000259" key="5">
    <source>
        <dbReference type="PROSITE" id="PS50937"/>
    </source>
</evidence>
<evidence type="ECO:0000313" key="7">
    <source>
        <dbReference type="Proteomes" id="UP000619041"/>
    </source>
</evidence>
<dbReference type="Gene3D" id="1.10.1660.10">
    <property type="match status" value="1"/>
</dbReference>
<dbReference type="CDD" id="cd04785">
    <property type="entry name" value="HTH_CadR-PbrR-like"/>
    <property type="match status" value="1"/>
</dbReference>
<dbReference type="PRINTS" id="PR00040">
    <property type="entry name" value="HTHMERR"/>
</dbReference>
<evidence type="ECO:0000256" key="4">
    <source>
        <dbReference type="ARBA" id="ARBA00023163"/>
    </source>
</evidence>
<keyword evidence="1" id="KW-0678">Repressor</keyword>
<proteinExistence type="predicted"/>
<dbReference type="PROSITE" id="PS00552">
    <property type="entry name" value="HTH_MERR_1"/>
    <property type="match status" value="1"/>
</dbReference>
<dbReference type="Pfam" id="PF09278">
    <property type="entry name" value="MerR-DNA-bind"/>
    <property type="match status" value="1"/>
</dbReference>
<dbReference type="InterPro" id="IPR000551">
    <property type="entry name" value="MerR-type_HTH_dom"/>
</dbReference>
<evidence type="ECO:0000313" key="6">
    <source>
        <dbReference type="EMBL" id="GGD96678.1"/>
    </source>
</evidence>
<dbReference type="PANTHER" id="PTHR30204:SF69">
    <property type="entry name" value="MERR-FAMILY TRANSCRIPTIONAL REGULATOR"/>
    <property type="match status" value="1"/>
</dbReference>